<organism evidence="5 6">
    <name type="scientific">Cyphellophora europaea (strain CBS 101466)</name>
    <name type="common">Phialophora europaea</name>
    <dbReference type="NCBI Taxonomy" id="1220924"/>
    <lineage>
        <taxon>Eukaryota</taxon>
        <taxon>Fungi</taxon>
        <taxon>Dikarya</taxon>
        <taxon>Ascomycota</taxon>
        <taxon>Pezizomycotina</taxon>
        <taxon>Eurotiomycetes</taxon>
        <taxon>Chaetothyriomycetidae</taxon>
        <taxon>Chaetothyriales</taxon>
        <taxon>Cyphellophoraceae</taxon>
        <taxon>Cyphellophora</taxon>
    </lineage>
</organism>
<keyword evidence="2" id="KW-0378">Hydrolase</keyword>
<dbReference type="OrthoDB" id="7130006at2759"/>
<dbReference type="EMBL" id="KB822720">
    <property type="protein sequence ID" value="ETN40965.1"/>
    <property type="molecule type" value="Genomic_DNA"/>
</dbReference>
<dbReference type="PRINTS" id="PR00412">
    <property type="entry name" value="EPOXHYDRLASE"/>
</dbReference>
<dbReference type="SUPFAM" id="SSF53474">
    <property type="entry name" value="alpha/beta-Hydrolases"/>
    <property type="match status" value="1"/>
</dbReference>
<dbReference type="GeneID" id="19972584"/>
<keyword evidence="6" id="KW-1185">Reference proteome</keyword>
<comment type="similarity">
    <text evidence="1">Belongs to the peptidase S33 family.</text>
</comment>
<dbReference type="PANTHER" id="PTHR21661:SF39">
    <property type="entry name" value="HYDROLASE, PUTATIVE (AFU_ORTHOLOGUE AFUA_3G08960)-RELATED"/>
    <property type="match status" value="1"/>
</dbReference>
<dbReference type="InterPro" id="IPR016292">
    <property type="entry name" value="Epoxide_hydrolase"/>
</dbReference>
<protein>
    <recommendedName>
        <fullName evidence="4">Epoxide hydrolase N-terminal domain-containing protein</fullName>
    </recommendedName>
</protein>
<dbReference type="GO" id="GO:0097176">
    <property type="term" value="P:epoxide metabolic process"/>
    <property type="evidence" value="ECO:0007669"/>
    <property type="project" value="TreeGrafter"/>
</dbReference>
<feature type="active site" description="Proton donor" evidence="3">
    <location>
        <position position="316"/>
    </location>
</feature>
<dbReference type="Proteomes" id="UP000030752">
    <property type="component" value="Unassembled WGS sequence"/>
</dbReference>
<dbReference type="Gene3D" id="3.40.50.1820">
    <property type="entry name" value="alpha/beta hydrolase"/>
    <property type="match status" value="1"/>
</dbReference>
<proteinExistence type="inferred from homology"/>
<dbReference type="InterPro" id="IPR029058">
    <property type="entry name" value="AB_hydrolase_fold"/>
</dbReference>
<gene>
    <name evidence="5" type="ORF">HMPREF1541_05245</name>
</gene>
<dbReference type="RefSeq" id="XP_008717808.1">
    <property type="nucleotide sequence ID" value="XM_008719586.1"/>
</dbReference>
<feature type="domain" description="Epoxide hydrolase N-terminal" evidence="4">
    <location>
        <begin position="15"/>
        <end position="126"/>
    </location>
</feature>
<evidence type="ECO:0000259" key="4">
    <source>
        <dbReference type="Pfam" id="PF06441"/>
    </source>
</evidence>
<evidence type="ECO:0000256" key="1">
    <source>
        <dbReference type="ARBA" id="ARBA00010088"/>
    </source>
</evidence>
<dbReference type="InParanoid" id="W2RXD1"/>
<dbReference type="Pfam" id="PF06441">
    <property type="entry name" value="EHN"/>
    <property type="match status" value="1"/>
</dbReference>
<feature type="active site" description="Nucleophile" evidence="3">
    <location>
        <position position="194"/>
    </location>
</feature>
<sequence length="399" mass="45387">MSWDSLPSKASLKSKPWEAHVSDQELDDFKQLLKLSKIGPKTYENQLTDRYFGVNREWLAEAKQHWETKYDWRRAEKRLNAFPNFKVPIESDGVTFDIHFTALFSQKSDAVPLLLLHGWPGSILEFMGTLESLSSKYQPETLPFHVIVPSLPGYGYSSGPPLDRNFTTEDCAAVLDKLMVGLGFGDGYISQGGDIGSFLTRILVVKSDSCKTGHINLCIGVSPPDENSIGQLSEKERSAYARAEDFGLLGNAYAREHGTRPATIGLVLSSSPVALLAWIGEKFQQWTDEDPPIDETLDSVTLYWFTESFPRAIYPYRQFFGPKPTFFHNDPNFYMKKPFGYSWYPKELAPIPVDWVAKTGNLTWYRRHDEGGHFAAMEKPKLFVQDMEDFVQEVWPKVK</sequence>
<dbReference type="VEuPathDB" id="FungiDB:HMPREF1541_05245"/>
<evidence type="ECO:0000256" key="2">
    <source>
        <dbReference type="ARBA" id="ARBA00022801"/>
    </source>
</evidence>
<reference evidence="5 6" key="1">
    <citation type="submission" date="2013-03" db="EMBL/GenBank/DDBJ databases">
        <title>The Genome Sequence of Phialophora europaea CBS 101466.</title>
        <authorList>
            <consortium name="The Broad Institute Genomics Platform"/>
            <person name="Cuomo C."/>
            <person name="de Hoog S."/>
            <person name="Gorbushina A."/>
            <person name="Walker B."/>
            <person name="Young S.K."/>
            <person name="Zeng Q."/>
            <person name="Gargeya S."/>
            <person name="Fitzgerald M."/>
            <person name="Haas B."/>
            <person name="Abouelleil A."/>
            <person name="Allen A.W."/>
            <person name="Alvarado L."/>
            <person name="Arachchi H.M."/>
            <person name="Berlin A.M."/>
            <person name="Chapman S.B."/>
            <person name="Gainer-Dewar J."/>
            <person name="Goldberg J."/>
            <person name="Griggs A."/>
            <person name="Gujja S."/>
            <person name="Hansen M."/>
            <person name="Howarth C."/>
            <person name="Imamovic A."/>
            <person name="Ireland A."/>
            <person name="Larimer J."/>
            <person name="McCowan C."/>
            <person name="Murphy C."/>
            <person name="Pearson M."/>
            <person name="Poon T.W."/>
            <person name="Priest M."/>
            <person name="Roberts A."/>
            <person name="Saif S."/>
            <person name="Shea T."/>
            <person name="Sisk P."/>
            <person name="Sykes S."/>
            <person name="Wortman J."/>
            <person name="Nusbaum C."/>
            <person name="Birren B."/>
        </authorList>
    </citation>
    <scope>NUCLEOTIDE SEQUENCE [LARGE SCALE GENOMIC DNA]</scope>
    <source>
        <strain evidence="5 6">CBS 101466</strain>
    </source>
</reference>
<feature type="active site" description="Proton acceptor" evidence="3">
    <location>
        <position position="373"/>
    </location>
</feature>
<dbReference type="PANTHER" id="PTHR21661">
    <property type="entry name" value="EPOXIDE HYDROLASE 1-RELATED"/>
    <property type="match status" value="1"/>
</dbReference>
<dbReference type="PIRSF" id="PIRSF001112">
    <property type="entry name" value="Epoxide_hydrolase"/>
    <property type="match status" value="1"/>
</dbReference>
<dbReference type="AlphaFoldDB" id="W2RXD1"/>
<dbReference type="InterPro" id="IPR000639">
    <property type="entry name" value="Epox_hydrolase-like"/>
</dbReference>
<dbReference type="InterPro" id="IPR010497">
    <property type="entry name" value="Epoxide_hydro_N"/>
</dbReference>
<dbReference type="GO" id="GO:0004301">
    <property type="term" value="F:epoxide hydrolase activity"/>
    <property type="evidence" value="ECO:0007669"/>
    <property type="project" value="TreeGrafter"/>
</dbReference>
<dbReference type="HOGENOM" id="CLU_019414_0_0_1"/>
<evidence type="ECO:0000256" key="3">
    <source>
        <dbReference type="PIRSR" id="PIRSR001112-1"/>
    </source>
</evidence>
<dbReference type="eggNOG" id="KOG2565">
    <property type="taxonomic scope" value="Eukaryota"/>
</dbReference>
<accession>W2RXD1</accession>
<name>W2RXD1_CYPE1</name>
<evidence type="ECO:0000313" key="5">
    <source>
        <dbReference type="EMBL" id="ETN40965.1"/>
    </source>
</evidence>
<evidence type="ECO:0000313" key="6">
    <source>
        <dbReference type="Proteomes" id="UP000030752"/>
    </source>
</evidence>
<dbReference type="STRING" id="1220924.W2RXD1"/>